<gene>
    <name evidence="3" type="ORF">HU200_052263</name>
</gene>
<dbReference type="InterPro" id="IPR032675">
    <property type="entry name" value="LRR_dom_sf"/>
</dbReference>
<name>A0A835ATP4_9POAL</name>
<dbReference type="InterPro" id="IPR050905">
    <property type="entry name" value="Plant_NBS-LRR"/>
</dbReference>
<evidence type="ECO:0000259" key="2">
    <source>
        <dbReference type="Pfam" id="PF23247"/>
    </source>
</evidence>
<accession>A0A835ATP4</accession>
<evidence type="ECO:0000256" key="1">
    <source>
        <dbReference type="SAM" id="MobiDB-lite"/>
    </source>
</evidence>
<reference evidence="3" key="1">
    <citation type="submission" date="2020-07" db="EMBL/GenBank/DDBJ databases">
        <title>Genome sequence and genetic diversity analysis of an under-domesticated orphan crop, white fonio (Digitaria exilis).</title>
        <authorList>
            <person name="Bennetzen J.L."/>
            <person name="Chen S."/>
            <person name="Ma X."/>
            <person name="Wang X."/>
            <person name="Yssel A.E.J."/>
            <person name="Chaluvadi S.R."/>
            <person name="Johnson M."/>
            <person name="Gangashetty P."/>
            <person name="Hamidou F."/>
            <person name="Sanogo M.D."/>
            <person name="Zwaenepoel A."/>
            <person name="Wallace J."/>
            <person name="Van De Peer Y."/>
            <person name="Van Deynze A."/>
        </authorList>
    </citation>
    <scope>NUCLEOTIDE SEQUENCE</scope>
    <source>
        <tissue evidence="3">Leaves</tissue>
    </source>
</reference>
<feature type="region of interest" description="Disordered" evidence="1">
    <location>
        <begin position="583"/>
        <end position="616"/>
    </location>
</feature>
<sequence length="1101" mass="124345">MSTCFVPAFQGHDRTGINGAREEIFDLIRRDPNKNINIYFDGWCGFRAATVLRSVPQVLPSMKDPPPKLCFGRIIYVDCSSWISKRTMQKVIAQQLRLNNDTMAMFDEHDEEDDFNGVDLGSRDAIRSVATMIDETLRESRFIMIFINGSDKEVVLGTLGIPEHSDCVVLWTFSARLMTMRAYGHQDEIKKKLIYTDVFLWSNRPGFLPRSEFIALFYEETSYIAARYPCMRGMELKRVVDCCLYGLLLTYHTFRSTTGFAWSAHAPNFWICDGIIQGDRAWEISNALHPEISFECDVGMLEEVLDILNTDPKSPFLLLDSRLRDVYEERLCRWLSVTTLSNNRAHEVVQTTLAGASSIFRALKNKHDPVGLPNGYFKQCNNLGVLVLSCCAFSFLSPPFLHCHKLRFLGLDHCTNDNTIMELEGGTEYAATSVWALFLNNMRVIDLHYTDWAEILLEDKIDFMANLMELNLAGFQWPRWTSSHQMHKRLSNLQRLRIIRPNYDEAAAQTMSSDVDDSFLLMESTSLEILDLSGSNRLMGRDLAESISKAKRLQVLILDGCDGFGDVVLPNNSTLRSFSLDGYGPASSHRTSTVELPPEISRPKQPQADASNRRKKGAAKTSIISLRGCGRLDKLFLRGLPNLVELDLSGCAIKVLDFGSMVLDVPMLKRLFLIGCERLCAIKWGPDWQMALKLQMIFIDTRPGSARVLGCVRPPSLDAQQKFFRLQIHAITTDTRFARSLGPPITYASNPYYFNIKIISSDAHNVTTTGAVLQHAARASKETMMVGSNSDRQVHYCVAAGGLLMYGDIFTKIGDGLAPMQAFPEAPMEQSDRHIEIDGGSRSMQSEAEDPDDYNLASLMGFYTETLHVHNVATCSSAMPAKSWNYLRWCRVERCPSLHAVFPPGAVDVGDSLDTIWASDLLMARCVWSKADFAYHANLHLKRLRQLHLRCCPSLRFALAMSHRPTFPNLETLHIIHCGDLRHVFVPMDQKSQHTGSVQFPKLTTIHLHDLAALQQICEGNEALAPALETIRIRGCCSLRRLPALKGRQAGVKKPAVEVEKDVWDALEWDGMDAGHHPSLYETPLHSRYYKRRMLRRTVLR</sequence>
<dbReference type="Gene3D" id="3.80.10.10">
    <property type="entry name" value="Ribonuclease Inhibitor"/>
    <property type="match status" value="3"/>
</dbReference>
<feature type="domain" description="Disease resistance protein At4g27190-like leucine-rich repeats" evidence="2">
    <location>
        <begin position="938"/>
        <end position="1042"/>
    </location>
</feature>
<evidence type="ECO:0000313" key="3">
    <source>
        <dbReference type="EMBL" id="KAF8668447.1"/>
    </source>
</evidence>
<dbReference type="PANTHER" id="PTHR33463:SF194">
    <property type="entry name" value="OS04G0431700 PROTEIN"/>
    <property type="match status" value="1"/>
</dbReference>
<dbReference type="OrthoDB" id="676759at2759"/>
<proteinExistence type="predicted"/>
<dbReference type="EMBL" id="JACEFO010002276">
    <property type="protein sequence ID" value="KAF8668447.1"/>
    <property type="molecule type" value="Genomic_DNA"/>
</dbReference>
<organism evidence="3 4">
    <name type="scientific">Digitaria exilis</name>
    <dbReference type="NCBI Taxonomy" id="1010633"/>
    <lineage>
        <taxon>Eukaryota</taxon>
        <taxon>Viridiplantae</taxon>
        <taxon>Streptophyta</taxon>
        <taxon>Embryophyta</taxon>
        <taxon>Tracheophyta</taxon>
        <taxon>Spermatophyta</taxon>
        <taxon>Magnoliopsida</taxon>
        <taxon>Liliopsida</taxon>
        <taxon>Poales</taxon>
        <taxon>Poaceae</taxon>
        <taxon>PACMAD clade</taxon>
        <taxon>Panicoideae</taxon>
        <taxon>Panicodae</taxon>
        <taxon>Paniceae</taxon>
        <taxon>Anthephorinae</taxon>
        <taxon>Digitaria</taxon>
    </lineage>
</organism>
<protein>
    <recommendedName>
        <fullName evidence="2">Disease resistance protein At4g27190-like leucine-rich repeats domain-containing protein</fullName>
    </recommendedName>
</protein>
<dbReference type="PANTHER" id="PTHR33463">
    <property type="entry name" value="NB-ARC DOMAIN-CONTAINING PROTEIN-RELATED"/>
    <property type="match status" value="1"/>
</dbReference>
<dbReference type="Proteomes" id="UP000636709">
    <property type="component" value="Unassembled WGS sequence"/>
</dbReference>
<keyword evidence="4" id="KW-1185">Reference proteome</keyword>
<dbReference type="Pfam" id="PF23247">
    <property type="entry name" value="LRR_RPS2"/>
    <property type="match status" value="1"/>
</dbReference>
<dbReference type="InterPro" id="IPR057135">
    <property type="entry name" value="At4g27190-like_LRR"/>
</dbReference>
<dbReference type="SUPFAM" id="SSF52058">
    <property type="entry name" value="L domain-like"/>
    <property type="match status" value="1"/>
</dbReference>
<comment type="caution">
    <text evidence="3">The sequence shown here is derived from an EMBL/GenBank/DDBJ whole genome shotgun (WGS) entry which is preliminary data.</text>
</comment>
<evidence type="ECO:0000313" key="4">
    <source>
        <dbReference type="Proteomes" id="UP000636709"/>
    </source>
</evidence>
<dbReference type="AlphaFoldDB" id="A0A835ATP4"/>